<evidence type="ECO:0000256" key="7">
    <source>
        <dbReference type="SAM" id="Phobius"/>
    </source>
</evidence>
<feature type="transmembrane region" description="Helical" evidence="7">
    <location>
        <begin position="119"/>
        <end position="141"/>
    </location>
</feature>
<reference evidence="8 9" key="1">
    <citation type="submission" date="2019-02" db="EMBL/GenBank/DDBJ databases">
        <title>Shewanella sp. D4-2 isolated from Dokdo Island.</title>
        <authorList>
            <person name="Baek K."/>
        </authorList>
    </citation>
    <scope>NUCLEOTIDE SEQUENCE [LARGE SCALE GENOMIC DNA]</scope>
    <source>
        <strain evidence="8 9">D4-2</strain>
    </source>
</reference>
<comment type="similarity">
    <text evidence="5">Belongs to the FNT transporter (TC 1.A.16) family.</text>
</comment>
<dbReference type="GO" id="GO:0005886">
    <property type="term" value="C:plasma membrane"/>
    <property type="evidence" value="ECO:0007669"/>
    <property type="project" value="UniProtKB-UniRule"/>
</dbReference>
<gene>
    <name evidence="8" type="primary">focA</name>
    <name evidence="8" type="ORF">EXU30_18035</name>
</gene>
<feature type="transmembrane region" description="Helical" evidence="7">
    <location>
        <begin position="37"/>
        <end position="57"/>
    </location>
</feature>
<evidence type="ECO:0000313" key="8">
    <source>
        <dbReference type="EMBL" id="QBF84360.1"/>
    </source>
</evidence>
<dbReference type="InterPro" id="IPR023271">
    <property type="entry name" value="Aquaporin-like"/>
</dbReference>
<keyword evidence="4 7" id="KW-0472">Membrane</keyword>
<dbReference type="EMBL" id="CP036200">
    <property type="protein sequence ID" value="QBF84360.1"/>
    <property type="molecule type" value="Genomic_DNA"/>
</dbReference>
<dbReference type="RefSeq" id="WP_130602393.1">
    <property type="nucleotide sequence ID" value="NZ_CP036200.1"/>
</dbReference>
<organism evidence="8 9">
    <name type="scientific">Shewanella maritima</name>
    <dbReference type="NCBI Taxonomy" id="2520507"/>
    <lineage>
        <taxon>Bacteria</taxon>
        <taxon>Pseudomonadati</taxon>
        <taxon>Pseudomonadota</taxon>
        <taxon>Gammaproteobacteria</taxon>
        <taxon>Alteromonadales</taxon>
        <taxon>Shewanellaceae</taxon>
        <taxon>Shewanella</taxon>
    </lineage>
</organism>
<evidence type="ECO:0000313" key="9">
    <source>
        <dbReference type="Proteomes" id="UP000291106"/>
    </source>
</evidence>
<dbReference type="InterPro" id="IPR000292">
    <property type="entry name" value="For/NO2_transpt"/>
</dbReference>
<evidence type="ECO:0000256" key="2">
    <source>
        <dbReference type="ARBA" id="ARBA00022692"/>
    </source>
</evidence>
<keyword evidence="2 7" id="KW-0812">Transmembrane</keyword>
<evidence type="ECO:0000256" key="1">
    <source>
        <dbReference type="ARBA" id="ARBA00004141"/>
    </source>
</evidence>
<dbReference type="Pfam" id="PF01226">
    <property type="entry name" value="Form_Nir_trans"/>
    <property type="match status" value="1"/>
</dbReference>
<sequence>MSNTSKQQSAAVVKSPLVAAASEYGIAKVNKPAKQSFILAVFAGVFIAIAFIFYISVTTGSTMGWGMTRLVGGLAFSMGLMLVIAAGAELFTSTVLTTVGWAHNKITVAQQLQCWTRVYFGNMLGAFIMVCMIFAGGLFALNDGQWGLTALKIAQHKLHHTWGQAFVLGIMCNMLVCLAVWMTFATKDLFTKCFIVMLPVAMFVCAGFEHCIANMFMIPMGIVIAEFAPESFWLAANVEPAQFSDLTLVNYIGANLIPVTLGNIVGGAVIVGLGYWLADNTELLGAKAQQAKQQSGTAAKAND</sequence>
<name>A0A411PLD1_9GAMM</name>
<feature type="transmembrane region" description="Helical" evidence="7">
    <location>
        <begin position="256"/>
        <end position="278"/>
    </location>
</feature>
<dbReference type="KEGG" id="smai:EXU30_18035"/>
<dbReference type="NCBIfam" id="TIGR04060">
    <property type="entry name" value="formate_focA"/>
    <property type="match status" value="1"/>
</dbReference>
<protein>
    <recommendedName>
        <fullName evidence="6">Formate transporter FocA</fullName>
    </recommendedName>
</protein>
<dbReference type="GO" id="GO:0015499">
    <property type="term" value="F:formate transmembrane transporter activity"/>
    <property type="evidence" value="ECO:0007669"/>
    <property type="project" value="UniProtKB-UniRule"/>
</dbReference>
<keyword evidence="3 7" id="KW-1133">Transmembrane helix</keyword>
<evidence type="ECO:0000256" key="5">
    <source>
        <dbReference type="ARBA" id="ARBA00049660"/>
    </source>
</evidence>
<dbReference type="Proteomes" id="UP000291106">
    <property type="component" value="Chromosome"/>
</dbReference>
<dbReference type="Gene3D" id="1.20.1080.10">
    <property type="entry name" value="Glycerol uptake facilitator protein"/>
    <property type="match status" value="1"/>
</dbReference>
<feature type="transmembrane region" description="Helical" evidence="7">
    <location>
        <begin position="69"/>
        <end position="88"/>
    </location>
</feature>
<dbReference type="InterPro" id="IPR023999">
    <property type="entry name" value="Formate_transptr_FocA"/>
</dbReference>
<dbReference type="PANTHER" id="PTHR30520:SF6">
    <property type="entry name" value="FORMATE_NITRATE FAMILY TRANSPORTER (EUROFUNG)"/>
    <property type="match status" value="1"/>
</dbReference>
<comment type="subcellular location">
    <subcellularLocation>
        <location evidence="1">Membrane</location>
        <topology evidence="1">Multi-pass membrane protein</topology>
    </subcellularLocation>
</comment>
<feature type="transmembrane region" description="Helical" evidence="7">
    <location>
        <begin position="189"/>
        <end position="208"/>
    </location>
</feature>
<feature type="transmembrane region" description="Helical" evidence="7">
    <location>
        <begin position="162"/>
        <end position="183"/>
    </location>
</feature>
<evidence type="ECO:0000256" key="3">
    <source>
        <dbReference type="ARBA" id="ARBA00022989"/>
    </source>
</evidence>
<evidence type="ECO:0000256" key="6">
    <source>
        <dbReference type="NCBIfam" id="TIGR04060"/>
    </source>
</evidence>
<keyword evidence="9" id="KW-1185">Reference proteome</keyword>
<dbReference type="PANTHER" id="PTHR30520">
    <property type="entry name" value="FORMATE TRANSPORTER-RELATED"/>
    <property type="match status" value="1"/>
</dbReference>
<dbReference type="NCBIfam" id="TIGR00790">
    <property type="entry name" value="fnt"/>
    <property type="match status" value="1"/>
</dbReference>
<dbReference type="InterPro" id="IPR024002">
    <property type="entry name" value="For/NO2_transpt_CS"/>
</dbReference>
<dbReference type="AlphaFoldDB" id="A0A411PLD1"/>
<proteinExistence type="inferred from homology"/>
<evidence type="ECO:0000256" key="4">
    <source>
        <dbReference type="ARBA" id="ARBA00023136"/>
    </source>
</evidence>
<accession>A0A411PLD1</accession>
<dbReference type="PROSITE" id="PS01006">
    <property type="entry name" value="FORMATE_NITRITE_TP_2"/>
    <property type="match status" value="1"/>
</dbReference>
<dbReference type="OrthoDB" id="9786493at2"/>